<protein>
    <submittedName>
        <fullName evidence="2">Beta-secretase</fullName>
    </submittedName>
</protein>
<dbReference type="EMBL" id="NBNE01006655">
    <property type="protein sequence ID" value="OWZ01704.1"/>
    <property type="molecule type" value="Genomic_DNA"/>
</dbReference>
<reference evidence="3" key="1">
    <citation type="submission" date="2017-03" db="EMBL/GenBank/DDBJ databases">
        <title>Phytopthora megakarya and P. palmivora, two closely related causual agents of cacao black pod achieved similar genome size and gene model numbers by different mechanisms.</title>
        <authorList>
            <person name="Ali S."/>
            <person name="Shao J."/>
            <person name="Larry D.J."/>
            <person name="Kronmiller B."/>
            <person name="Shen D."/>
            <person name="Strem M.D."/>
            <person name="Melnick R.L."/>
            <person name="Guiltinan M.J."/>
            <person name="Tyler B.M."/>
            <person name="Meinhardt L.W."/>
            <person name="Bailey B.A."/>
        </authorList>
    </citation>
    <scope>NUCLEOTIDE SEQUENCE [LARGE SCALE GENOMIC DNA]</scope>
    <source>
        <strain evidence="3">zdho120</strain>
    </source>
</reference>
<sequence length="109" mass="10680">MVALLLGCVLLLLGRTDAASAHYSIDLTGIASGTAYTLTVDIGTLDSGSSSGSNAFRLIADTGSSNDAVLGSGCCGSDAEVSYSCDSSSTCSNSGGEVVTLAFAGANIQ</sequence>
<dbReference type="Proteomes" id="UP000198211">
    <property type="component" value="Unassembled WGS sequence"/>
</dbReference>
<dbReference type="STRING" id="4795.A0A225V9E8"/>
<name>A0A225V9E8_9STRA</name>
<comment type="caution">
    <text evidence="2">The sequence shown here is derived from an EMBL/GenBank/DDBJ whole genome shotgun (WGS) entry which is preliminary data.</text>
</comment>
<proteinExistence type="predicted"/>
<dbReference type="Gene3D" id="2.40.70.10">
    <property type="entry name" value="Acid Proteases"/>
    <property type="match status" value="1"/>
</dbReference>
<dbReference type="AlphaFoldDB" id="A0A225V9E8"/>
<dbReference type="SUPFAM" id="SSF50630">
    <property type="entry name" value="Acid proteases"/>
    <property type="match status" value="1"/>
</dbReference>
<evidence type="ECO:0000256" key="1">
    <source>
        <dbReference type="SAM" id="SignalP"/>
    </source>
</evidence>
<organism evidence="2 3">
    <name type="scientific">Phytophthora megakarya</name>
    <dbReference type="NCBI Taxonomy" id="4795"/>
    <lineage>
        <taxon>Eukaryota</taxon>
        <taxon>Sar</taxon>
        <taxon>Stramenopiles</taxon>
        <taxon>Oomycota</taxon>
        <taxon>Peronosporomycetes</taxon>
        <taxon>Peronosporales</taxon>
        <taxon>Peronosporaceae</taxon>
        <taxon>Phytophthora</taxon>
    </lineage>
</organism>
<evidence type="ECO:0000313" key="2">
    <source>
        <dbReference type="EMBL" id="OWZ01704.1"/>
    </source>
</evidence>
<dbReference type="OrthoDB" id="2747330at2759"/>
<accession>A0A225V9E8</accession>
<keyword evidence="3" id="KW-1185">Reference proteome</keyword>
<keyword evidence="1" id="KW-0732">Signal</keyword>
<gene>
    <name evidence="2" type="ORF">PHMEG_00026857</name>
</gene>
<dbReference type="InterPro" id="IPR021109">
    <property type="entry name" value="Peptidase_aspartic_dom_sf"/>
</dbReference>
<evidence type="ECO:0000313" key="3">
    <source>
        <dbReference type="Proteomes" id="UP000198211"/>
    </source>
</evidence>
<feature type="chain" id="PRO_5012217627" evidence="1">
    <location>
        <begin position="19"/>
        <end position="109"/>
    </location>
</feature>
<feature type="signal peptide" evidence="1">
    <location>
        <begin position="1"/>
        <end position="18"/>
    </location>
</feature>